<protein>
    <recommendedName>
        <fullName evidence="3">DUF6534 domain-containing protein</fullName>
    </recommendedName>
</protein>
<dbReference type="Pfam" id="PF20152">
    <property type="entry name" value="DUF6534"/>
    <property type="match status" value="1"/>
</dbReference>
<proteinExistence type="predicted"/>
<evidence type="ECO:0000313" key="4">
    <source>
        <dbReference type="EMBL" id="KAE9399523.1"/>
    </source>
</evidence>
<evidence type="ECO:0000313" key="5">
    <source>
        <dbReference type="Proteomes" id="UP000799118"/>
    </source>
</evidence>
<dbReference type="PANTHER" id="PTHR40465:SF1">
    <property type="entry name" value="DUF6534 DOMAIN-CONTAINING PROTEIN"/>
    <property type="match status" value="1"/>
</dbReference>
<dbReference type="Proteomes" id="UP000799118">
    <property type="component" value="Unassembled WGS sequence"/>
</dbReference>
<keyword evidence="2" id="KW-0472">Membrane</keyword>
<feature type="transmembrane region" description="Helical" evidence="2">
    <location>
        <begin position="166"/>
        <end position="184"/>
    </location>
</feature>
<feature type="domain" description="DUF6534" evidence="3">
    <location>
        <begin position="172"/>
        <end position="258"/>
    </location>
</feature>
<accession>A0A6A4HND9</accession>
<feature type="compositionally biased region" description="Basic and acidic residues" evidence="1">
    <location>
        <begin position="320"/>
        <end position="332"/>
    </location>
</feature>
<feature type="transmembrane region" description="Helical" evidence="2">
    <location>
        <begin position="53"/>
        <end position="74"/>
    </location>
</feature>
<keyword evidence="2" id="KW-1133">Transmembrane helix</keyword>
<feature type="region of interest" description="Disordered" evidence="1">
    <location>
        <begin position="310"/>
        <end position="332"/>
    </location>
</feature>
<feature type="transmembrane region" description="Helical" evidence="2">
    <location>
        <begin position="204"/>
        <end position="227"/>
    </location>
</feature>
<name>A0A6A4HND9_9AGAR</name>
<reference evidence="4" key="1">
    <citation type="journal article" date="2019" name="Environ. Microbiol.">
        <title>Fungal ecological strategies reflected in gene transcription - a case study of two litter decomposers.</title>
        <authorList>
            <person name="Barbi F."/>
            <person name="Kohler A."/>
            <person name="Barry K."/>
            <person name="Baskaran P."/>
            <person name="Daum C."/>
            <person name="Fauchery L."/>
            <person name="Ihrmark K."/>
            <person name="Kuo A."/>
            <person name="LaButti K."/>
            <person name="Lipzen A."/>
            <person name="Morin E."/>
            <person name="Grigoriev I.V."/>
            <person name="Henrissat B."/>
            <person name="Lindahl B."/>
            <person name="Martin F."/>
        </authorList>
    </citation>
    <scope>NUCLEOTIDE SEQUENCE</scope>
    <source>
        <strain evidence="4">JB14</strain>
    </source>
</reference>
<dbReference type="OrthoDB" id="3265526at2759"/>
<dbReference type="PANTHER" id="PTHR40465">
    <property type="entry name" value="CHROMOSOME 1, WHOLE GENOME SHOTGUN SEQUENCE"/>
    <property type="match status" value="1"/>
</dbReference>
<feature type="transmembrane region" description="Helical" evidence="2">
    <location>
        <begin position="124"/>
        <end position="146"/>
    </location>
</feature>
<dbReference type="EMBL" id="ML769468">
    <property type="protein sequence ID" value="KAE9399523.1"/>
    <property type="molecule type" value="Genomic_DNA"/>
</dbReference>
<evidence type="ECO:0000259" key="3">
    <source>
        <dbReference type="Pfam" id="PF20152"/>
    </source>
</evidence>
<dbReference type="InterPro" id="IPR045339">
    <property type="entry name" value="DUF6534"/>
</dbReference>
<sequence>MSTAPIELPNFARTISGPTLLGTFFNLVLYGVLITQCSVYFKAQKKDRPWIRMLVVLLIVLETVQSALAIAYIYDRLVNNFGDLIAQATPTPLIQVETLMVGLISMIVQSFFAWRVRVLTGKKWLGWLVTALAVISGCASIVLSVLSWTLSKGFLDQGLILQNMAILWLVGATVTDTVITVVLVTHLHRRRTGFSNTDRIIDRIIGVTLQTGLLTAISAAINLVLYLTTSTTADQLMVNIALAKLYSNSLVSSLNVRAAWSYDANTVNTSSGVESQGSNARRNVFGNISHPTRHPEVFIEIDSHELRDVAAKSATSSHGVPDETVKQYHQDF</sequence>
<evidence type="ECO:0000256" key="2">
    <source>
        <dbReference type="SAM" id="Phobius"/>
    </source>
</evidence>
<keyword evidence="5" id="KW-1185">Reference proteome</keyword>
<evidence type="ECO:0000256" key="1">
    <source>
        <dbReference type="SAM" id="MobiDB-lite"/>
    </source>
</evidence>
<feature type="transmembrane region" description="Helical" evidence="2">
    <location>
        <begin position="20"/>
        <end position="41"/>
    </location>
</feature>
<keyword evidence="2" id="KW-0812">Transmembrane</keyword>
<gene>
    <name evidence="4" type="ORF">BT96DRAFT_686597</name>
</gene>
<feature type="transmembrane region" description="Helical" evidence="2">
    <location>
        <begin position="94"/>
        <end position="112"/>
    </location>
</feature>
<organism evidence="4 5">
    <name type="scientific">Gymnopus androsaceus JB14</name>
    <dbReference type="NCBI Taxonomy" id="1447944"/>
    <lineage>
        <taxon>Eukaryota</taxon>
        <taxon>Fungi</taxon>
        <taxon>Dikarya</taxon>
        <taxon>Basidiomycota</taxon>
        <taxon>Agaricomycotina</taxon>
        <taxon>Agaricomycetes</taxon>
        <taxon>Agaricomycetidae</taxon>
        <taxon>Agaricales</taxon>
        <taxon>Marasmiineae</taxon>
        <taxon>Omphalotaceae</taxon>
        <taxon>Gymnopus</taxon>
    </lineage>
</organism>
<dbReference type="AlphaFoldDB" id="A0A6A4HND9"/>